<dbReference type="InterPro" id="IPR050300">
    <property type="entry name" value="GDXG_lipolytic_enzyme"/>
</dbReference>
<dbReference type="RefSeq" id="WP_344731851.1">
    <property type="nucleotide sequence ID" value="NZ_BAAAZH010000006.1"/>
</dbReference>
<dbReference type="PROSITE" id="PS01174">
    <property type="entry name" value="LIPASE_GDXG_SER"/>
    <property type="match status" value="1"/>
</dbReference>
<dbReference type="PANTHER" id="PTHR48081:SF30">
    <property type="entry name" value="ACETYL-HYDROLASE LIPR-RELATED"/>
    <property type="match status" value="1"/>
</dbReference>
<dbReference type="Pfam" id="PF07859">
    <property type="entry name" value="Abhydrolase_3"/>
    <property type="match status" value="1"/>
</dbReference>
<proteinExistence type="inferred from homology"/>
<evidence type="ECO:0000256" key="3">
    <source>
        <dbReference type="PROSITE-ProRule" id="PRU10038"/>
    </source>
</evidence>
<protein>
    <recommendedName>
        <fullName evidence="5">Alpha/beta hydrolase fold-3 domain-containing protein</fullName>
    </recommendedName>
</protein>
<evidence type="ECO:0000313" key="7">
    <source>
        <dbReference type="Proteomes" id="UP001501495"/>
    </source>
</evidence>
<keyword evidence="7" id="KW-1185">Reference proteome</keyword>
<gene>
    <name evidence="6" type="ORF">GCM10022215_07150</name>
</gene>
<evidence type="ECO:0000256" key="1">
    <source>
        <dbReference type="ARBA" id="ARBA00010515"/>
    </source>
</evidence>
<evidence type="ECO:0000256" key="4">
    <source>
        <dbReference type="SAM" id="MobiDB-lite"/>
    </source>
</evidence>
<accession>A0ABP7XCY4</accession>
<sequence length="350" mass="36929">MRPQKSGRRRPSLRSRALAGLTQVTIRPLAEVLPANRFGVVVSRRITAHSMTSLGPVLEGTRIEVVRPPAAAGAPQVRGEWVRSALAAPDPAPRTVILYVHGSAYAICSARTHRGITSRLAALTGLPVFSVDYRLAPRHVFPAAADDVRAAHDWLRDQGVEHVLVAGDSAGGHLAVDLALSLSDEGLPLPAGLALLSPVHDVTLRLAAGRERMAPDPMCTARSAAALVDLHVGHADPAAHPRLRLRPGRLGADFPPTLITAGGAEMLAADAVELARELRSAGARVDLDVWPGQMHVFQAFAKVLPEARRSLEQIAGFLLERAAEAAGAETAAASAPVEARRRPRTAAVSA</sequence>
<evidence type="ECO:0000259" key="5">
    <source>
        <dbReference type="Pfam" id="PF07859"/>
    </source>
</evidence>
<name>A0ABP7XCY4_9ACTN</name>
<keyword evidence="2" id="KW-0378">Hydrolase</keyword>
<dbReference type="InterPro" id="IPR013094">
    <property type="entry name" value="AB_hydrolase_3"/>
</dbReference>
<reference evidence="7" key="1">
    <citation type="journal article" date="2019" name="Int. J. Syst. Evol. Microbiol.">
        <title>The Global Catalogue of Microorganisms (GCM) 10K type strain sequencing project: providing services to taxonomists for standard genome sequencing and annotation.</title>
        <authorList>
            <consortium name="The Broad Institute Genomics Platform"/>
            <consortium name="The Broad Institute Genome Sequencing Center for Infectious Disease"/>
            <person name="Wu L."/>
            <person name="Ma J."/>
        </authorList>
    </citation>
    <scope>NUCLEOTIDE SEQUENCE [LARGE SCALE GENOMIC DNA]</scope>
    <source>
        <strain evidence="7">JCM 16703</strain>
    </source>
</reference>
<dbReference type="PANTHER" id="PTHR48081">
    <property type="entry name" value="AB HYDROLASE SUPERFAMILY PROTEIN C4A8.06C"/>
    <property type="match status" value="1"/>
</dbReference>
<comment type="caution">
    <text evidence="6">The sequence shown here is derived from an EMBL/GenBank/DDBJ whole genome shotgun (WGS) entry which is preliminary data.</text>
</comment>
<dbReference type="InterPro" id="IPR033140">
    <property type="entry name" value="Lipase_GDXG_put_SER_AS"/>
</dbReference>
<feature type="region of interest" description="Disordered" evidence="4">
    <location>
        <begin position="329"/>
        <end position="350"/>
    </location>
</feature>
<feature type="active site" evidence="3">
    <location>
        <position position="169"/>
    </location>
</feature>
<evidence type="ECO:0000256" key="2">
    <source>
        <dbReference type="ARBA" id="ARBA00022801"/>
    </source>
</evidence>
<dbReference type="SUPFAM" id="SSF53474">
    <property type="entry name" value="alpha/beta-Hydrolases"/>
    <property type="match status" value="1"/>
</dbReference>
<organism evidence="6 7">
    <name type="scientific">Nocardioides fonticola</name>
    <dbReference type="NCBI Taxonomy" id="450363"/>
    <lineage>
        <taxon>Bacteria</taxon>
        <taxon>Bacillati</taxon>
        <taxon>Actinomycetota</taxon>
        <taxon>Actinomycetes</taxon>
        <taxon>Propionibacteriales</taxon>
        <taxon>Nocardioidaceae</taxon>
        <taxon>Nocardioides</taxon>
    </lineage>
</organism>
<evidence type="ECO:0000313" key="6">
    <source>
        <dbReference type="EMBL" id="GAA4111397.1"/>
    </source>
</evidence>
<dbReference type="InterPro" id="IPR029058">
    <property type="entry name" value="AB_hydrolase_fold"/>
</dbReference>
<comment type="similarity">
    <text evidence="1">Belongs to the 'GDXG' lipolytic enzyme family.</text>
</comment>
<dbReference type="EMBL" id="BAAAZH010000006">
    <property type="protein sequence ID" value="GAA4111397.1"/>
    <property type="molecule type" value="Genomic_DNA"/>
</dbReference>
<feature type="domain" description="Alpha/beta hydrolase fold-3" evidence="5">
    <location>
        <begin position="97"/>
        <end position="298"/>
    </location>
</feature>
<dbReference type="Proteomes" id="UP001501495">
    <property type="component" value="Unassembled WGS sequence"/>
</dbReference>
<dbReference type="Gene3D" id="3.40.50.1820">
    <property type="entry name" value="alpha/beta hydrolase"/>
    <property type="match status" value="1"/>
</dbReference>